<feature type="compositionally biased region" description="Low complexity" evidence="1">
    <location>
        <begin position="1326"/>
        <end position="1336"/>
    </location>
</feature>
<dbReference type="RefSeq" id="WP_095069609.1">
    <property type="nucleotide sequence ID" value="NZ_LT899436.1"/>
</dbReference>
<feature type="chain" id="PRO_5012556974" evidence="2">
    <location>
        <begin position="19"/>
        <end position="1583"/>
    </location>
</feature>
<gene>
    <name evidence="3" type="ORF">TJEJU_0782</name>
</gene>
<proteinExistence type="predicted"/>
<feature type="signal peptide" evidence="2">
    <location>
        <begin position="1"/>
        <end position="18"/>
    </location>
</feature>
<accession>A0A238U5S4</accession>
<dbReference type="KEGG" id="tje:TJEJU_0782"/>
<feature type="region of interest" description="Disordered" evidence="1">
    <location>
        <begin position="1320"/>
        <end position="1345"/>
    </location>
</feature>
<evidence type="ECO:0000256" key="1">
    <source>
        <dbReference type="SAM" id="MobiDB-lite"/>
    </source>
</evidence>
<evidence type="ECO:0000313" key="4">
    <source>
        <dbReference type="Proteomes" id="UP000215214"/>
    </source>
</evidence>
<dbReference type="EMBL" id="LT899436">
    <property type="protein sequence ID" value="SNR14553.1"/>
    <property type="molecule type" value="Genomic_DNA"/>
</dbReference>
<evidence type="ECO:0000313" key="3">
    <source>
        <dbReference type="EMBL" id="SNR14553.1"/>
    </source>
</evidence>
<dbReference type="OrthoDB" id="610610at2"/>
<reference evidence="3 4" key="1">
    <citation type="submission" date="2017-07" db="EMBL/GenBank/DDBJ databases">
        <authorList>
            <person name="Sun Z.S."/>
            <person name="Albrecht U."/>
            <person name="Echele G."/>
            <person name="Lee C.C."/>
        </authorList>
    </citation>
    <scope>NUCLEOTIDE SEQUENCE [LARGE SCALE GENOMIC DNA]</scope>
    <source>
        <strain evidence="4">type strain: KCTC 22618</strain>
    </source>
</reference>
<name>A0A238U5S4_9FLAO</name>
<keyword evidence="4" id="KW-1185">Reference proteome</keyword>
<organism evidence="3 4">
    <name type="scientific">Tenacibaculum jejuense</name>
    <dbReference type="NCBI Taxonomy" id="584609"/>
    <lineage>
        <taxon>Bacteria</taxon>
        <taxon>Pseudomonadati</taxon>
        <taxon>Bacteroidota</taxon>
        <taxon>Flavobacteriia</taxon>
        <taxon>Flavobacteriales</taxon>
        <taxon>Flavobacteriaceae</taxon>
        <taxon>Tenacibaculum</taxon>
    </lineage>
</organism>
<keyword evidence="2" id="KW-0732">Signal</keyword>
<evidence type="ECO:0000256" key="2">
    <source>
        <dbReference type="SAM" id="SignalP"/>
    </source>
</evidence>
<protein>
    <submittedName>
        <fullName evidence="3">Uncharacterized protein</fullName>
    </submittedName>
</protein>
<sequence length="1583" mass="177446">MKRKLLFTFLYICFVSFGAVSHTKDSLQVLNKKENNIYRIEPSKIESQKFTWNNIEKWYPTTNTIVKDRDKASSSFKVIEEHKSWVDSFSNEDIQELPVGVKYTKGNIQYAIGITHASIYKNYTELTVFARVRLPQTNENGIPIELFFGANNVKLSHEGGIIGDANLVLLGDMHIPLNSGKWMLTLNGGFDYKSGKTENKTYVTISCDGVKELAIEGEVEFSRSLILPVETNGKVNETKTEVTKKIETENGTLSVQVPYRVKGGFKIVASDWNDLLVGIDLQPFVLAKKRNQKNYDGNFQFHVNEAVLDFSDLRNDTKVVFPNSYQEKGLLLPSPETWRGVYINTIEVKLPKEFKTSETIGQDKRIGFGAHHLLLDNYGVSGSFYAENIFTIDKGRTNKKKSWAYSLDRIEITLDANRLKKASFNGKIQLPVSKNDKRVGLNYKGLISEEEYSLTVSNDSVVDFNLWRAKGELLPNSAIELKVKDGEFRPKAVLHGRLAVSASQKESLENEGQVVEDASGKKQLVEFKGIEFQNLVLKTEGTVFSVDYMGYKGQSLLGNFPVSISKIGITANETNANLYFDIGVNLMGENNGFAANTSLAIIGSFEERNYKQRWKFKELKLEAIYLKADMGGFSMEGSLKLMNNDPEYGDGFAASLKAKFKSLGNVQVQAKGVFGRKDFRYWQFEAMVDGLNIGTGLINLEGFSGGASYRMRRTDFSSSFSPSGIGYTPDGKVGLGVKAMVMFNAIKKEVIKGGAGFEIIFNRNGGVNFLGFYGQATFMDVKIPGMDKVSGLMDKLKANTAAKTKFLGVTDENVSNSWVGKNLLDKASGEFPQTPTDNMAISAKVSITYDFENKVLHGELDSFVNVAGGFVKGIGPGGRAGWAVLHFAPKEWYIYVGTPEDRLGLQIGVGSVRIKTGGYFMTGSKLLPSPPPPPLVAEIIKVDQKELDYMRDENALASGGGFAFGTSLSIDTGDLRFLIFYASFRAEAGFDIMLRDYGEAKCSNTGKQVGINGWYANGQAYAAMQGELGLRIKLFFIKKKIPIIKGAAAILLQAKAPNPIWMRGYMAGEFSVLGGLVKGGFRFKMSLGEECVFDNGAPLGGLKIISDVTPKNDATEIDVFAIPQATFSMKVGEPIVIPEDEGDKTYKIILEKYKVLHKGKEIPGKLEWSLHKDRANFVSTDILPPREKITVQVEVSFKEKINGIFRQIMVDGKPAVEIEERTFTTGEAPSNIPLHNITYAYPVLDQKYFLEDEHKKGYIQLKRGQDYLFDTTQWKSYLAYYDTEKLVDERNFSYNTADNILNYDLPNLSQKAKYHISIVSEPKKGNNSSSNTSNNSYDEANIDNTSEGNSVEIQKIKAQNLSKESGTIERLSYDFATSEYKTLKKKINAIRINDYRWGVVYSDVIYMNNMIKNHEPFDLIDLRGGPHTENKPLVTIEATLDDDYFTKDINPPFYAKYPMSGYRFKHRDENILGSPPKYALPIIESYLNNLQYDVNKNELETTFPFRYNLGLAYKEDWVDIHAQLVNAHIDGYINANDPVLKFLDEDYLFMRYGFYKTKLIYNLPGGKKGSEAIFKFKNPNKFR</sequence>
<dbReference type="Proteomes" id="UP000215214">
    <property type="component" value="Chromosome TJEJU"/>
</dbReference>